<protein>
    <submittedName>
        <fullName evidence="1">Uncharacterized protein</fullName>
    </submittedName>
</protein>
<sequence>MAIKAPMTTAELLAILEKDPVYQEKAKRKAAETAEKHRIFREDVAPLAEELRQAGWNVTSPWDLVNTPMAYESAIPVLLRHLDRPYLDRNREGIARALAVKEARHAWTTLRAAYENEREETGFKEGLAVALSVIAKAELLNEVIELIRNPENGPTRSVFVRNLRRSRSPEAKRVLEELAGVPDLAAEIGRPKARQ</sequence>
<organism evidence="1 2">
    <name type="scientific">Sphingomonas citri</name>
    <dbReference type="NCBI Taxonomy" id="2862499"/>
    <lineage>
        <taxon>Bacteria</taxon>
        <taxon>Pseudomonadati</taxon>
        <taxon>Pseudomonadota</taxon>
        <taxon>Alphaproteobacteria</taxon>
        <taxon>Sphingomonadales</taxon>
        <taxon>Sphingomonadaceae</taxon>
        <taxon>Sphingomonas</taxon>
    </lineage>
</organism>
<keyword evidence="2" id="KW-1185">Reference proteome</keyword>
<comment type="caution">
    <text evidence="1">The sequence shown here is derived from an EMBL/GenBank/DDBJ whole genome shotgun (WGS) entry which is preliminary data.</text>
</comment>
<reference evidence="1 2" key="1">
    <citation type="submission" date="2021-07" db="EMBL/GenBank/DDBJ databases">
        <title>Sphingomonas sp.</title>
        <authorList>
            <person name="Feng G."/>
            <person name="Li J."/>
            <person name="Pan M."/>
        </authorList>
    </citation>
    <scope>NUCLEOTIDE SEQUENCE [LARGE SCALE GENOMIC DNA]</scope>
    <source>
        <strain evidence="1 2">RRHST34</strain>
    </source>
</reference>
<gene>
    <name evidence="1" type="ORF">KZ820_13295</name>
</gene>
<accession>A0ABS7BQ83</accession>
<evidence type="ECO:0000313" key="2">
    <source>
        <dbReference type="Proteomes" id="UP000759103"/>
    </source>
</evidence>
<proteinExistence type="predicted"/>
<evidence type="ECO:0000313" key="1">
    <source>
        <dbReference type="EMBL" id="MBW6531713.1"/>
    </source>
</evidence>
<name>A0ABS7BQ83_9SPHN</name>
<dbReference type="EMBL" id="JAHXZN010000004">
    <property type="protein sequence ID" value="MBW6531713.1"/>
    <property type="molecule type" value="Genomic_DNA"/>
</dbReference>
<dbReference type="Proteomes" id="UP000759103">
    <property type="component" value="Unassembled WGS sequence"/>
</dbReference>